<evidence type="ECO:0000256" key="2">
    <source>
        <dbReference type="ARBA" id="ARBA00006472"/>
    </source>
</evidence>
<dbReference type="InterPro" id="IPR036428">
    <property type="entry name" value="PCD_sf"/>
</dbReference>
<comment type="caution">
    <text evidence="5">The sequence shown here is derived from an EMBL/GenBank/DDBJ whole genome shotgun (WGS) entry which is preliminary data.</text>
</comment>
<dbReference type="EMBL" id="BSNI01000002">
    <property type="protein sequence ID" value="GLQ16755.1"/>
    <property type="molecule type" value="Genomic_DNA"/>
</dbReference>
<keyword evidence="3 4" id="KW-0456">Lyase</keyword>
<evidence type="ECO:0000256" key="3">
    <source>
        <dbReference type="ARBA" id="ARBA00023239"/>
    </source>
</evidence>
<name>A0ABQ5UN92_9HYPH</name>
<dbReference type="PANTHER" id="PTHR12599:SF0">
    <property type="entry name" value="PTERIN-4-ALPHA-CARBINOLAMINE DEHYDRATASE"/>
    <property type="match status" value="1"/>
</dbReference>
<dbReference type="Proteomes" id="UP001161405">
    <property type="component" value="Unassembled WGS sequence"/>
</dbReference>
<dbReference type="CDD" id="cd00914">
    <property type="entry name" value="PCD_DCoH_subfamily_b"/>
    <property type="match status" value="1"/>
</dbReference>
<dbReference type="EC" id="4.2.1.96" evidence="4"/>
<sequence length="94" mass="10783">MAKLQGDDLEKALAKLPNWVRIEERDGIARRFKFSNFVQAFGFMSQVAILAEKHNHHPEWSNVYSEVDIFLTTHDEGGLSQKDIDLSLAIDRLL</sequence>
<reference evidence="5" key="1">
    <citation type="journal article" date="2014" name="Int. J. Syst. Evol. Microbiol.">
        <title>Complete genome of a new Firmicutes species belonging to the dominant human colonic microbiota ('Ruminococcus bicirculans') reveals two chromosomes and a selective capacity to utilize plant glucans.</title>
        <authorList>
            <consortium name="NISC Comparative Sequencing Program"/>
            <person name="Wegmann U."/>
            <person name="Louis P."/>
            <person name="Goesmann A."/>
            <person name="Henrissat B."/>
            <person name="Duncan S.H."/>
            <person name="Flint H.J."/>
        </authorList>
    </citation>
    <scope>NUCLEOTIDE SEQUENCE</scope>
    <source>
        <strain evidence="5">NBRC 107169</strain>
    </source>
</reference>
<accession>A0ABQ5UN92</accession>
<dbReference type="HAMAP" id="MF_00434">
    <property type="entry name" value="Pterin_4_alpha"/>
    <property type="match status" value="1"/>
</dbReference>
<dbReference type="PANTHER" id="PTHR12599">
    <property type="entry name" value="PTERIN-4-ALPHA-CARBINOLAMINE DEHYDRATASE"/>
    <property type="match status" value="1"/>
</dbReference>
<evidence type="ECO:0000313" key="6">
    <source>
        <dbReference type="Proteomes" id="UP001161405"/>
    </source>
</evidence>
<protein>
    <recommendedName>
        <fullName evidence="4">Putative pterin-4-alpha-carbinolamine dehydratase</fullName>
        <shortName evidence="4">PHS</shortName>
        <ecNumber evidence="4">4.2.1.96</ecNumber>
    </recommendedName>
    <alternativeName>
        <fullName evidence="4">4-alpha-hydroxy-tetrahydropterin dehydratase</fullName>
    </alternativeName>
    <alternativeName>
        <fullName evidence="4">Pterin carbinolamine dehydratase</fullName>
        <shortName evidence="4">PCD</shortName>
    </alternativeName>
</protein>
<gene>
    <name evidence="5" type="ORF">GCM10007879_10040</name>
</gene>
<evidence type="ECO:0000256" key="4">
    <source>
        <dbReference type="HAMAP-Rule" id="MF_00434"/>
    </source>
</evidence>
<proteinExistence type="inferred from homology"/>
<dbReference type="InterPro" id="IPR001533">
    <property type="entry name" value="Pterin_deHydtase"/>
</dbReference>
<dbReference type="NCBIfam" id="NF002018">
    <property type="entry name" value="PRK00823.1-3"/>
    <property type="match status" value="1"/>
</dbReference>
<comment type="catalytic activity">
    <reaction evidence="1 4">
        <text>(4aS,6R)-4a-hydroxy-L-erythro-5,6,7,8-tetrahydrobiopterin = (6R)-L-erythro-6,7-dihydrobiopterin + H2O</text>
        <dbReference type="Rhea" id="RHEA:11920"/>
        <dbReference type="ChEBI" id="CHEBI:15377"/>
        <dbReference type="ChEBI" id="CHEBI:15642"/>
        <dbReference type="ChEBI" id="CHEBI:43120"/>
        <dbReference type="EC" id="4.2.1.96"/>
    </reaction>
</comment>
<reference evidence="5" key="2">
    <citation type="submission" date="2023-01" db="EMBL/GenBank/DDBJ databases">
        <title>Draft genome sequence of Maritalea porphyrae strain NBRC 107169.</title>
        <authorList>
            <person name="Sun Q."/>
            <person name="Mori K."/>
        </authorList>
    </citation>
    <scope>NUCLEOTIDE SEQUENCE</scope>
    <source>
        <strain evidence="5">NBRC 107169</strain>
    </source>
</reference>
<comment type="similarity">
    <text evidence="2 4">Belongs to the pterin-4-alpha-carbinolamine dehydratase family.</text>
</comment>
<evidence type="ECO:0000256" key="1">
    <source>
        <dbReference type="ARBA" id="ARBA00001554"/>
    </source>
</evidence>
<evidence type="ECO:0000313" key="5">
    <source>
        <dbReference type="EMBL" id="GLQ16755.1"/>
    </source>
</evidence>
<keyword evidence="6" id="KW-1185">Reference proteome</keyword>
<dbReference type="SUPFAM" id="SSF55248">
    <property type="entry name" value="PCD-like"/>
    <property type="match status" value="1"/>
</dbReference>
<dbReference type="Pfam" id="PF01329">
    <property type="entry name" value="Pterin_4a"/>
    <property type="match status" value="1"/>
</dbReference>
<dbReference type="RefSeq" id="WP_284362477.1">
    <property type="nucleotide sequence ID" value="NZ_BSNI01000002.1"/>
</dbReference>
<dbReference type="Gene3D" id="3.30.1360.20">
    <property type="entry name" value="Transcriptional coactivator/pterin dehydratase"/>
    <property type="match status" value="1"/>
</dbReference>
<organism evidence="5 6">
    <name type="scientific">Maritalea porphyrae</name>
    <dbReference type="NCBI Taxonomy" id="880732"/>
    <lineage>
        <taxon>Bacteria</taxon>
        <taxon>Pseudomonadati</taxon>
        <taxon>Pseudomonadota</taxon>
        <taxon>Alphaproteobacteria</taxon>
        <taxon>Hyphomicrobiales</taxon>
        <taxon>Devosiaceae</taxon>
        <taxon>Maritalea</taxon>
    </lineage>
</organism>